<evidence type="ECO:0000259" key="2">
    <source>
        <dbReference type="Pfam" id="PF01551"/>
    </source>
</evidence>
<feature type="domain" description="M23ase beta-sheet core" evidence="2">
    <location>
        <begin position="144"/>
        <end position="238"/>
    </location>
</feature>
<dbReference type="PANTHER" id="PTHR21666">
    <property type="entry name" value="PEPTIDASE-RELATED"/>
    <property type="match status" value="1"/>
</dbReference>
<proteinExistence type="predicted"/>
<accession>A0ABS2KBI3</accession>
<organism evidence="3 4">
    <name type="scientific">Dyella mobilis</name>
    <dbReference type="NCBI Taxonomy" id="1849582"/>
    <lineage>
        <taxon>Bacteria</taxon>
        <taxon>Pseudomonadati</taxon>
        <taxon>Pseudomonadota</taxon>
        <taxon>Gammaproteobacteria</taxon>
        <taxon>Lysobacterales</taxon>
        <taxon>Rhodanobacteraceae</taxon>
        <taxon>Dyella</taxon>
    </lineage>
</organism>
<sequence>MAGSALAVWLAAGTVLAAQASAPQAGAGALGAEGKPDFLQVPKKSWLSQANVSRRTYATAAHDADPATMEPGGYFRTLTRLYGASTDLHVPAQGEQITSDTEEPMPEDEVAKFHRMETHVPVALARISSEYGRRRNPLGKGHVFHRGIDLAAPAGTPVYAVAAGTVVRSSGDRSYGNVVVINHHNGFETLYAHNSKLLVKAGQNVKAGQQIAKVGSTGRSTGPHLHFEIHRSGERVDPGPYLARL</sequence>
<evidence type="ECO:0000313" key="3">
    <source>
        <dbReference type="EMBL" id="MBM7128541.1"/>
    </source>
</evidence>
<dbReference type="Gene3D" id="2.70.70.10">
    <property type="entry name" value="Glucose Permease (Domain IIA)"/>
    <property type="match status" value="1"/>
</dbReference>
<dbReference type="InterPro" id="IPR011055">
    <property type="entry name" value="Dup_hybrid_motif"/>
</dbReference>
<dbReference type="EMBL" id="JADIKF010000034">
    <property type="protein sequence ID" value="MBM7128541.1"/>
    <property type="molecule type" value="Genomic_DNA"/>
</dbReference>
<dbReference type="Proteomes" id="UP001430193">
    <property type="component" value="Unassembled WGS sequence"/>
</dbReference>
<evidence type="ECO:0000256" key="1">
    <source>
        <dbReference type="SAM" id="SignalP"/>
    </source>
</evidence>
<dbReference type="PANTHER" id="PTHR21666:SF270">
    <property type="entry name" value="MUREIN HYDROLASE ACTIVATOR ENVC"/>
    <property type="match status" value="1"/>
</dbReference>
<dbReference type="InterPro" id="IPR050570">
    <property type="entry name" value="Cell_wall_metabolism_enzyme"/>
</dbReference>
<dbReference type="RefSeq" id="WP_204630165.1">
    <property type="nucleotide sequence ID" value="NZ_BSOC01000008.1"/>
</dbReference>
<name>A0ABS2KBI3_9GAMM</name>
<keyword evidence="1" id="KW-0732">Signal</keyword>
<keyword evidence="4" id="KW-1185">Reference proteome</keyword>
<feature type="signal peptide" evidence="1">
    <location>
        <begin position="1"/>
        <end position="17"/>
    </location>
</feature>
<protein>
    <submittedName>
        <fullName evidence="3">M23 family metallopeptidase</fullName>
    </submittedName>
</protein>
<dbReference type="CDD" id="cd12797">
    <property type="entry name" value="M23_peptidase"/>
    <property type="match status" value="1"/>
</dbReference>
<comment type="caution">
    <text evidence="3">The sequence shown here is derived from an EMBL/GenBank/DDBJ whole genome shotgun (WGS) entry which is preliminary data.</text>
</comment>
<evidence type="ECO:0000313" key="4">
    <source>
        <dbReference type="Proteomes" id="UP001430193"/>
    </source>
</evidence>
<dbReference type="SUPFAM" id="SSF51261">
    <property type="entry name" value="Duplicated hybrid motif"/>
    <property type="match status" value="1"/>
</dbReference>
<feature type="chain" id="PRO_5047093377" evidence="1">
    <location>
        <begin position="18"/>
        <end position="245"/>
    </location>
</feature>
<dbReference type="Pfam" id="PF01551">
    <property type="entry name" value="Peptidase_M23"/>
    <property type="match status" value="1"/>
</dbReference>
<gene>
    <name evidence="3" type="ORF">ISS99_03310</name>
</gene>
<dbReference type="InterPro" id="IPR016047">
    <property type="entry name" value="M23ase_b-sheet_dom"/>
</dbReference>
<reference evidence="3" key="1">
    <citation type="submission" date="2020-10" db="EMBL/GenBank/DDBJ databases">
        <title>Phylogeny of dyella-like bacteria.</title>
        <authorList>
            <person name="Fu J."/>
        </authorList>
    </citation>
    <scope>NUCLEOTIDE SEQUENCE</scope>
    <source>
        <strain evidence="3">DHON07</strain>
    </source>
</reference>